<keyword evidence="3" id="KW-1185">Reference proteome</keyword>
<dbReference type="EMBL" id="CYGV01001376">
    <property type="protein sequence ID" value="CUA73368.1"/>
    <property type="molecule type" value="Genomic_DNA"/>
</dbReference>
<organism evidence="2 3">
    <name type="scientific">Rhizoctonia solani</name>
    <dbReference type="NCBI Taxonomy" id="456999"/>
    <lineage>
        <taxon>Eukaryota</taxon>
        <taxon>Fungi</taxon>
        <taxon>Dikarya</taxon>
        <taxon>Basidiomycota</taxon>
        <taxon>Agaricomycotina</taxon>
        <taxon>Agaricomycetes</taxon>
        <taxon>Cantharellales</taxon>
        <taxon>Ceratobasidiaceae</taxon>
        <taxon>Rhizoctonia</taxon>
    </lineage>
</organism>
<dbReference type="Proteomes" id="UP000044841">
    <property type="component" value="Unassembled WGS sequence"/>
</dbReference>
<feature type="compositionally biased region" description="Polar residues" evidence="1">
    <location>
        <begin position="628"/>
        <end position="637"/>
    </location>
</feature>
<feature type="region of interest" description="Disordered" evidence="1">
    <location>
        <begin position="609"/>
        <end position="696"/>
    </location>
</feature>
<name>A0A0K6G4U9_9AGAM</name>
<evidence type="ECO:0000313" key="3">
    <source>
        <dbReference type="Proteomes" id="UP000044841"/>
    </source>
</evidence>
<accession>A0A0K6G4U9</accession>
<reference evidence="2 3" key="1">
    <citation type="submission" date="2015-07" db="EMBL/GenBank/DDBJ databases">
        <authorList>
            <person name="Noorani M."/>
        </authorList>
    </citation>
    <scope>NUCLEOTIDE SEQUENCE [LARGE SCALE GENOMIC DNA]</scope>
    <source>
        <strain evidence="2">BBA 69670</strain>
    </source>
</reference>
<sequence length="696" mass="76399">MPPTPQDAVFSNIVPAMTTEGEELAHALVAMGFISTDHAPAQSRAEPDSPPYYQPAPSYEAVEDPITLASYLFKYGFVFPLFWLVGAFIIISDLHHESTSSSSYLESQPPSPTAPKDIYELQLKREEMALLRLAELKWAWRLPYSGVQTLLELIFTTHPDLPSLKKAEYKQLLDDNSDLPAILEKAYGAKSYEGVMEHPAINALINSANGQEQGVAQLPASDSNGSLVGSFRVGYQGGSAQSLRNTTNYYTKKGEDVAETKLCNRSMPILQSSGTGKSRTVDELADSVFTIPANIRARLGDNAKAFPPPDDSLREYLEDPLIGKSDAYEQARHAAVVMTACNAATAGVETEFKDQGLAGSELASAWAHRFKIGETDDEVGPNRMEFYKGVVEKANERSTDPSGFPTQKELNVIFGDLRGSVVKMVSCVAPEHSGTTNACYFYFDEAHALTKPPAPKGPRSRSSYRNLGKVLSQIRDLPIFFLFLSTNSNLQRFAPVTSDYTSLRDLDGRYLIPPFIELPFDVFLPDKCEELKRFNQAWSLANVCTSEVMSAMGRPFAIPEEAENDYKIILAANGLKDDFPRADIAESWALVRQLKPFFDSKIAMVGWEEQESGTSSGPSAPSAKGVTPSRSGANISDNRSRITRSHASHDLTKLSTSGRMEDEGPGQKRKGPQTRGQTRKSRSSIGEGSSSKKPRR</sequence>
<proteinExistence type="predicted"/>
<dbReference type="PANTHER" id="PTHR33266">
    <property type="entry name" value="CHROMOSOME 15, WHOLE GENOME SHOTGUN SEQUENCE"/>
    <property type="match status" value="1"/>
</dbReference>
<feature type="compositionally biased region" description="Basic residues" evidence="1">
    <location>
        <begin position="667"/>
        <end position="682"/>
    </location>
</feature>
<evidence type="ECO:0000313" key="2">
    <source>
        <dbReference type="EMBL" id="CUA73368.1"/>
    </source>
</evidence>
<gene>
    <name evidence="2" type="ORF">RSOLAG22IIIB_10757</name>
</gene>
<feature type="compositionally biased region" description="Low complexity" evidence="1">
    <location>
        <begin position="683"/>
        <end position="696"/>
    </location>
</feature>
<protein>
    <submittedName>
        <fullName evidence="2">Uncharacterized protein</fullName>
    </submittedName>
</protein>
<feature type="compositionally biased region" description="Low complexity" evidence="1">
    <location>
        <begin position="612"/>
        <end position="623"/>
    </location>
</feature>
<dbReference type="PANTHER" id="PTHR33266:SF1">
    <property type="entry name" value="F-BOX DOMAIN-CONTAINING PROTEIN"/>
    <property type="match status" value="1"/>
</dbReference>
<dbReference type="AlphaFoldDB" id="A0A0K6G4U9"/>
<evidence type="ECO:0000256" key="1">
    <source>
        <dbReference type="SAM" id="MobiDB-lite"/>
    </source>
</evidence>